<feature type="transmembrane region" description="Helical" evidence="1">
    <location>
        <begin position="67"/>
        <end position="86"/>
    </location>
</feature>
<accession>A0A6J7UKH9</accession>
<dbReference type="EMBL" id="CAFBQV010000164">
    <property type="protein sequence ID" value="CAB5066463.1"/>
    <property type="molecule type" value="Genomic_DNA"/>
</dbReference>
<feature type="transmembrane region" description="Helical" evidence="1">
    <location>
        <begin position="92"/>
        <end position="109"/>
    </location>
</feature>
<proteinExistence type="predicted"/>
<protein>
    <submittedName>
        <fullName evidence="2">Unannotated protein</fullName>
    </submittedName>
</protein>
<evidence type="ECO:0000256" key="1">
    <source>
        <dbReference type="SAM" id="Phobius"/>
    </source>
</evidence>
<keyword evidence="1" id="KW-0812">Transmembrane</keyword>
<keyword evidence="1" id="KW-0472">Membrane</keyword>
<sequence length="118" mass="12873">MNKSRRIALALALDIFGVLLFVAVGRRNHNESAGISGVVEVALPFLIALVCGWFVSQAWQKPDAIKNGVVIWLITVVLGLLLRNLIFDRGTATPFIIVATVVLGVLLVGRRLAMRVIR</sequence>
<name>A0A6J7UKH9_9ZZZZ</name>
<gene>
    <name evidence="2" type="ORF">UFOPK4345_01004</name>
</gene>
<keyword evidence="1" id="KW-1133">Transmembrane helix</keyword>
<dbReference type="AlphaFoldDB" id="A0A6J7UKH9"/>
<reference evidence="2" key="1">
    <citation type="submission" date="2020-05" db="EMBL/GenBank/DDBJ databases">
        <authorList>
            <person name="Chiriac C."/>
            <person name="Salcher M."/>
            <person name="Ghai R."/>
            <person name="Kavagutti S V."/>
        </authorList>
    </citation>
    <scope>NUCLEOTIDE SEQUENCE</scope>
</reference>
<organism evidence="2">
    <name type="scientific">freshwater metagenome</name>
    <dbReference type="NCBI Taxonomy" id="449393"/>
    <lineage>
        <taxon>unclassified sequences</taxon>
        <taxon>metagenomes</taxon>
        <taxon>ecological metagenomes</taxon>
    </lineage>
</organism>
<evidence type="ECO:0000313" key="2">
    <source>
        <dbReference type="EMBL" id="CAB5066463.1"/>
    </source>
</evidence>
<dbReference type="InterPro" id="IPR021414">
    <property type="entry name" value="DUF3054"/>
</dbReference>
<feature type="transmembrane region" description="Helical" evidence="1">
    <location>
        <begin position="32"/>
        <end position="55"/>
    </location>
</feature>
<dbReference type="Pfam" id="PF11255">
    <property type="entry name" value="DUF3054"/>
    <property type="match status" value="1"/>
</dbReference>
<feature type="transmembrane region" description="Helical" evidence="1">
    <location>
        <begin position="7"/>
        <end position="26"/>
    </location>
</feature>